<dbReference type="OMA" id="HGHQNYS"/>
<accession>A0A060SSJ5</accession>
<evidence type="ECO:0000256" key="1">
    <source>
        <dbReference type="SAM" id="SignalP"/>
    </source>
</evidence>
<evidence type="ECO:0000313" key="3">
    <source>
        <dbReference type="Proteomes" id="UP000029665"/>
    </source>
</evidence>
<feature type="signal peptide" evidence="1">
    <location>
        <begin position="1"/>
        <end position="21"/>
    </location>
</feature>
<proteinExistence type="predicted"/>
<dbReference type="STRING" id="5643.A0A060SSJ5"/>
<protein>
    <submittedName>
        <fullName evidence="2">Carbohydrate Esterase Family 16 protein</fullName>
    </submittedName>
</protein>
<dbReference type="SUPFAM" id="SSF52266">
    <property type="entry name" value="SGNH hydrolase"/>
    <property type="match status" value="1"/>
</dbReference>
<dbReference type="InterPro" id="IPR001087">
    <property type="entry name" value="GDSL"/>
</dbReference>
<name>A0A060SSJ5_PYCCI</name>
<feature type="chain" id="PRO_5001587350" evidence="1">
    <location>
        <begin position="22"/>
        <end position="358"/>
    </location>
</feature>
<keyword evidence="3" id="KW-1185">Reference proteome</keyword>
<dbReference type="HOGENOM" id="CLU_015101_4_0_1"/>
<reference evidence="2" key="1">
    <citation type="submission" date="2014-01" db="EMBL/GenBank/DDBJ databases">
        <title>The genome of the white-rot fungus Pycnoporus cinnabarinus: a basidiomycete model with a versatile arsenal for lignocellulosic biomass breakdown.</title>
        <authorList>
            <person name="Levasseur A."/>
            <person name="Lomascolo A."/>
            <person name="Ruiz-Duenas F.J."/>
            <person name="Uzan E."/>
            <person name="Piumi F."/>
            <person name="Kues U."/>
            <person name="Ram A.F.J."/>
            <person name="Murat C."/>
            <person name="Haon M."/>
            <person name="Benoit I."/>
            <person name="Arfi Y."/>
            <person name="Chevret D."/>
            <person name="Drula E."/>
            <person name="Kwon M.J."/>
            <person name="Gouret P."/>
            <person name="Lesage-Meessen L."/>
            <person name="Lombard V."/>
            <person name="Mariette J."/>
            <person name="Noirot C."/>
            <person name="Park J."/>
            <person name="Patyshakuliyeva A."/>
            <person name="Wieneger R.A.B."/>
            <person name="Wosten H.A.B."/>
            <person name="Martin F."/>
            <person name="Coutinho P.M."/>
            <person name="de Vries R."/>
            <person name="Martinez A.T."/>
            <person name="Klopp C."/>
            <person name="Pontarotti P."/>
            <person name="Henrissat B."/>
            <person name="Record E."/>
        </authorList>
    </citation>
    <scope>NUCLEOTIDE SEQUENCE [LARGE SCALE GENOMIC DNA]</scope>
    <source>
        <strain evidence="2">BRFM137</strain>
    </source>
</reference>
<keyword evidence="1" id="KW-0732">Signal</keyword>
<evidence type="ECO:0000313" key="2">
    <source>
        <dbReference type="EMBL" id="CDO75423.1"/>
    </source>
</evidence>
<dbReference type="GO" id="GO:0016788">
    <property type="term" value="F:hydrolase activity, acting on ester bonds"/>
    <property type="evidence" value="ECO:0007669"/>
    <property type="project" value="InterPro"/>
</dbReference>
<dbReference type="InterPro" id="IPR036514">
    <property type="entry name" value="SGNH_hydro_sf"/>
</dbReference>
<dbReference type="Pfam" id="PF00657">
    <property type="entry name" value="Lipase_GDSL"/>
    <property type="match status" value="1"/>
</dbReference>
<dbReference type="EMBL" id="CCBP010000271">
    <property type="protein sequence ID" value="CDO75423.1"/>
    <property type="molecule type" value="Genomic_DNA"/>
</dbReference>
<sequence length="358" mass="40161">MLPTALTCVYWATFIRSLTTAVPLKSSAPGPAHKFSWDRTRYVYAFGDSYTFVQGTEGLPTFSFIGDAFHFAFTPQELLDDEIVPKNTSSDGSNWVRFSLIGSIRTNSRVAGEQTEFLTGCFKGKPSNCAPHQLWNFAFAGADVDKALLPLHHNFTVDLVDEVKQWAAYASDVVPHPPAETLVAWWIGINDTGDTLNNKTITDFHAFWELEMKSLFGAVQNAYDHDLRGTYLFFNVPPMERSPDHLGTSIAPTYKQHILDYNAALATHVAAFAKAHLDVIVLSFDAHTWFNTVLNNAEKYGFKNITGFCECKDPDYFWFSTWCTSSRFDVSVVLMLMLMHAVEAELLDASARLGNLRH</sequence>
<gene>
    <name evidence="2" type="ORF">BN946_scf184916.g7</name>
</gene>
<dbReference type="Gene3D" id="3.40.50.1110">
    <property type="entry name" value="SGNH hydrolase"/>
    <property type="match status" value="1"/>
</dbReference>
<comment type="caution">
    <text evidence="2">The sequence shown here is derived from an EMBL/GenBank/DDBJ whole genome shotgun (WGS) entry which is preliminary data.</text>
</comment>
<dbReference type="AlphaFoldDB" id="A0A060SSJ5"/>
<dbReference type="Proteomes" id="UP000029665">
    <property type="component" value="Unassembled WGS sequence"/>
</dbReference>
<dbReference type="OrthoDB" id="1600564at2759"/>
<organism evidence="2 3">
    <name type="scientific">Pycnoporus cinnabarinus</name>
    <name type="common">Cinnabar-red polypore</name>
    <name type="synonym">Trametes cinnabarina</name>
    <dbReference type="NCBI Taxonomy" id="5643"/>
    <lineage>
        <taxon>Eukaryota</taxon>
        <taxon>Fungi</taxon>
        <taxon>Dikarya</taxon>
        <taxon>Basidiomycota</taxon>
        <taxon>Agaricomycotina</taxon>
        <taxon>Agaricomycetes</taxon>
        <taxon>Polyporales</taxon>
        <taxon>Polyporaceae</taxon>
        <taxon>Trametes</taxon>
    </lineage>
</organism>